<name>A0A8W8JLP2_MAGGI</name>
<evidence type="ECO:0000313" key="2">
    <source>
        <dbReference type="EnsemblMetazoa" id="G20109.1:cds"/>
    </source>
</evidence>
<keyword evidence="1" id="KW-0472">Membrane</keyword>
<accession>A0A8W8JLP2</accession>
<evidence type="ECO:0000313" key="3">
    <source>
        <dbReference type="Proteomes" id="UP000005408"/>
    </source>
</evidence>
<dbReference type="Gene3D" id="2.170.300.10">
    <property type="entry name" value="Tie2 ligand-binding domain superfamily"/>
    <property type="match status" value="1"/>
</dbReference>
<feature type="transmembrane region" description="Helical" evidence="1">
    <location>
        <begin position="114"/>
        <end position="135"/>
    </location>
</feature>
<evidence type="ECO:0000256" key="1">
    <source>
        <dbReference type="SAM" id="Phobius"/>
    </source>
</evidence>
<keyword evidence="3" id="KW-1185">Reference proteome</keyword>
<dbReference type="Proteomes" id="UP000005408">
    <property type="component" value="Unassembled WGS sequence"/>
</dbReference>
<proteinExistence type="predicted"/>
<dbReference type="EnsemblMetazoa" id="G20109.1">
    <property type="protein sequence ID" value="G20109.1:cds"/>
    <property type="gene ID" value="G20109"/>
</dbReference>
<reference evidence="2" key="1">
    <citation type="submission" date="2022-08" db="UniProtKB">
        <authorList>
            <consortium name="EnsemblMetazoa"/>
        </authorList>
    </citation>
    <scope>IDENTIFICATION</scope>
    <source>
        <strain evidence="2">05x7-T-G4-1.051#20</strain>
    </source>
</reference>
<sequence length="283" mass="31578">MSHINIDLAACAGGYYGKFCNKPCPPGKFGDKCGGSCFPNCTEEYCDPSKGCINIKKETKTTSSDMGNVYSSETRIYTDAVELKETYTSSGISEINTILIKEEPEQMSGMNVNYLTVGVGAIISMLLFVITIQLCKNSQSAKRKKSTEQKGYCSQVGYESSHQIQHAGDGEYDMISLSQQNGQFMQNMDHVYHQIDECMELVQTTAFSNIASDFKSDMLEVNEPTYPDKGMDNLGDRSSKWFSLPSIRDKRSDTDSYIQPVIVLENKPSNNKKENSMYIDVLE</sequence>
<organism evidence="2 3">
    <name type="scientific">Magallana gigas</name>
    <name type="common">Pacific oyster</name>
    <name type="synonym">Crassostrea gigas</name>
    <dbReference type="NCBI Taxonomy" id="29159"/>
    <lineage>
        <taxon>Eukaryota</taxon>
        <taxon>Metazoa</taxon>
        <taxon>Spiralia</taxon>
        <taxon>Lophotrochozoa</taxon>
        <taxon>Mollusca</taxon>
        <taxon>Bivalvia</taxon>
        <taxon>Autobranchia</taxon>
        <taxon>Pteriomorphia</taxon>
        <taxon>Ostreida</taxon>
        <taxon>Ostreoidea</taxon>
        <taxon>Ostreidae</taxon>
        <taxon>Magallana</taxon>
    </lineage>
</organism>
<dbReference type="AlphaFoldDB" id="A0A8W8JLP2"/>
<keyword evidence="1" id="KW-0812">Transmembrane</keyword>
<keyword evidence="1" id="KW-1133">Transmembrane helix</keyword>
<protein>
    <submittedName>
        <fullName evidence="2">Uncharacterized protein</fullName>
    </submittedName>
</protein>